<accession>A0ABS9Z3I6</accession>
<reference evidence="3" key="1">
    <citation type="journal article" date="2022" name="ISME J.">
        <title>Identification of active gaseous-alkane degraders at natural gas seeps.</title>
        <authorList>
            <person name="Farhan Ul Haque M."/>
            <person name="Hernandez M."/>
            <person name="Crombie A.T."/>
            <person name="Murrell J.C."/>
        </authorList>
    </citation>
    <scope>NUCLEOTIDE SEQUENCE</scope>
    <source>
        <strain evidence="3">PC2</strain>
    </source>
</reference>
<feature type="compositionally biased region" description="Polar residues" evidence="1">
    <location>
        <begin position="73"/>
        <end position="83"/>
    </location>
</feature>
<dbReference type="InterPro" id="IPR010093">
    <property type="entry name" value="SinI_DNA-bd"/>
</dbReference>
<protein>
    <submittedName>
        <fullName evidence="3">Helix-turn-helix domain-containing protein</fullName>
    </submittedName>
</protein>
<proteinExistence type="predicted"/>
<evidence type="ECO:0000259" key="2">
    <source>
        <dbReference type="Pfam" id="PF12728"/>
    </source>
</evidence>
<dbReference type="NCBIfam" id="TIGR01764">
    <property type="entry name" value="excise"/>
    <property type="match status" value="1"/>
</dbReference>
<organism evidence="3 4">
    <name type="scientific">Candidatus Rhodoblastus alkanivorans</name>
    <dbReference type="NCBI Taxonomy" id="2954117"/>
    <lineage>
        <taxon>Bacteria</taxon>
        <taxon>Pseudomonadati</taxon>
        <taxon>Pseudomonadota</taxon>
        <taxon>Alphaproteobacteria</taxon>
        <taxon>Hyphomicrobiales</taxon>
        <taxon>Rhodoblastaceae</taxon>
        <taxon>Rhodoblastus</taxon>
    </lineage>
</organism>
<dbReference type="RefSeq" id="WP_243066267.1">
    <property type="nucleotide sequence ID" value="NZ_JAIVFK010000052.1"/>
</dbReference>
<gene>
    <name evidence="3" type="ORF">K2U94_05610</name>
</gene>
<feature type="compositionally biased region" description="Acidic residues" evidence="1">
    <location>
        <begin position="61"/>
        <end position="72"/>
    </location>
</feature>
<keyword evidence="4" id="KW-1185">Reference proteome</keyword>
<name>A0ABS9Z3I6_9HYPH</name>
<dbReference type="Proteomes" id="UP001139104">
    <property type="component" value="Unassembled WGS sequence"/>
</dbReference>
<comment type="caution">
    <text evidence="3">The sequence shown here is derived from an EMBL/GenBank/DDBJ whole genome shotgun (WGS) entry which is preliminary data.</text>
</comment>
<dbReference type="InterPro" id="IPR041657">
    <property type="entry name" value="HTH_17"/>
</dbReference>
<evidence type="ECO:0000313" key="4">
    <source>
        <dbReference type="Proteomes" id="UP001139104"/>
    </source>
</evidence>
<dbReference type="Gene3D" id="1.10.1660.10">
    <property type="match status" value="1"/>
</dbReference>
<evidence type="ECO:0000313" key="3">
    <source>
        <dbReference type="EMBL" id="MCI4682240.1"/>
    </source>
</evidence>
<sequence>MTIAREYMRADEIARLTGVSLRTVRRWISEGKLPSAKIAGVRLVAKKAVLQMLAPAMREWDENDPENEDNTDPQDSIGRSSPK</sequence>
<dbReference type="InterPro" id="IPR009061">
    <property type="entry name" value="DNA-bd_dom_put_sf"/>
</dbReference>
<feature type="region of interest" description="Disordered" evidence="1">
    <location>
        <begin position="56"/>
        <end position="83"/>
    </location>
</feature>
<dbReference type="SUPFAM" id="SSF46955">
    <property type="entry name" value="Putative DNA-binding domain"/>
    <property type="match status" value="1"/>
</dbReference>
<dbReference type="EMBL" id="JAIVFP010000001">
    <property type="protein sequence ID" value="MCI4682240.1"/>
    <property type="molecule type" value="Genomic_DNA"/>
</dbReference>
<feature type="domain" description="Helix-turn-helix" evidence="2">
    <location>
        <begin position="7"/>
        <end position="54"/>
    </location>
</feature>
<dbReference type="Pfam" id="PF12728">
    <property type="entry name" value="HTH_17"/>
    <property type="match status" value="1"/>
</dbReference>
<evidence type="ECO:0000256" key="1">
    <source>
        <dbReference type="SAM" id="MobiDB-lite"/>
    </source>
</evidence>